<keyword evidence="3" id="KW-0238">DNA-binding</keyword>
<accession>A0AAV3UA16</accession>
<evidence type="ECO:0000259" key="5">
    <source>
        <dbReference type="PROSITE" id="PS50931"/>
    </source>
</evidence>
<evidence type="ECO:0000313" key="7">
    <source>
        <dbReference type="Proteomes" id="UP001409585"/>
    </source>
</evidence>
<dbReference type="InterPro" id="IPR005119">
    <property type="entry name" value="LysR_subst-bd"/>
</dbReference>
<keyword evidence="7" id="KW-1185">Reference proteome</keyword>
<dbReference type="InterPro" id="IPR036390">
    <property type="entry name" value="WH_DNA-bd_sf"/>
</dbReference>
<gene>
    <name evidence="6" type="ORF">GCM10025791_48330</name>
</gene>
<sequence>MSRDPHLTLESLRTLDAIDRRGSFAAAAEELAKVPSALSYSVQKMEDELDLLLFDRSGHRAQLTPVGKLILERGREILLATQEMIDDARQLSNGWETDLVIAVEGLFKTELLFPLIDELASKASTQVRLQDSVLSGTWELLEHDRVDLVIGSQIDAAGSDMQTRTLYRDTMVYCAAPSHAIHQEEAPLESETLRRYRAIAIADSAITRPKREVRLFDNQPRLTVTTMPQKILAMRQGLGIGSLPMSWIAQDLKDGTLNTITDGQPQEVELVLAWKNNRMGQAKQWFMKRITELCKKL</sequence>
<evidence type="ECO:0000256" key="4">
    <source>
        <dbReference type="ARBA" id="ARBA00023163"/>
    </source>
</evidence>
<keyword evidence="4" id="KW-0804">Transcription</keyword>
<proteinExistence type="inferred from homology"/>
<dbReference type="Pfam" id="PF00126">
    <property type="entry name" value="HTH_1"/>
    <property type="match status" value="1"/>
</dbReference>
<evidence type="ECO:0000256" key="2">
    <source>
        <dbReference type="ARBA" id="ARBA00023015"/>
    </source>
</evidence>
<dbReference type="GO" id="GO:0000976">
    <property type="term" value="F:transcription cis-regulatory region binding"/>
    <property type="evidence" value="ECO:0007669"/>
    <property type="project" value="TreeGrafter"/>
</dbReference>
<dbReference type="Gene3D" id="3.40.190.290">
    <property type="match status" value="1"/>
</dbReference>
<comment type="caution">
    <text evidence="6">The sequence shown here is derived from an EMBL/GenBank/DDBJ whole genome shotgun (WGS) entry which is preliminary data.</text>
</comment>
<dbReference type="SUPFAM" id="SSF46785">
    <property type="entry name" value="Winged helix' DNA-binding domain"/>
    <property type="match status" value="1"/>
</dbReference>
<evidence type="ECO:0000313" key="6">
    <source>
        <dbReference type="EMBL" id="GAA4961180.1"/>
    </source>
</evidence>
<dbReference type="PROSITE" id="PS50931">
    <property type="entry name" value="HTH_LYSR"/>
    <property type="match status" value="1"/>
</dbReference>
<evidence type="ECO:0000256" key="1">
    <source>
        <dbReference type="ARBA" id="ARBA00009437"/>
    </source>
</evidence>
<dbReference type="Pfam" id="PF03466">
    <property type="entry name" value="LysR_substrate"/>
    <property type="match status" value="1"/>
</dbReference>
<dbReference type="EMBL" id="BAABLX010000080">
    <property type="protein sequence ID" value="GAA4961180.1"/>
    <property type="molecule type" value="Genomic_DNA"/>
</dbReference>
<feature type="domain" description="HTH lysR-type" evidence="5">
    <location>
        <begin position="7"/>
        <end position="64"/>
    </location>
</feature>
<keyword evidence="2" id="KW-0805">Transcription regulation</keyword>
<protein>
    <submittedName>
        <fullName evidence="6">LysR family transcriptional regulator</fullName>
    </submittedName>
</protein>
<dbReference type="Proteomes" id="UP001409585">
    <property type="component" value="Unassembled WGS sequence"/>
</dbReference>
<dbReference type="SUPFAM" id="SSF53850">
    <property type="entry name" value="Periplasmic binding protein-like II"/>
    <property type="match status" value="1"/>
</dbReference>
<dbReference type="AlphaFoldDB" id="A0AAV3UA16"/>
<dbReference type="InterPro" id="IPR036388">
    <property type="entry name" value="WH-like_DNA-bd_sf"/>
</dbReference>
<dbReference type="RefSeq" id="WP_345428030.1">
    <property type="nucleotide sequence ID" value="NZ_AP031496.1"/>
</dbReference>
<dbReference type="InterPro" id="IPR000847">
    <property type="entry name" value="LysR_HTH_N"/>
</dbReference>
<comment type="similarity">
    <text evidence="1">Belongs to the LysR transcriptional regulatory family.</text>
</comment>
<organism evidence="6 7">
    <name type="scientific">Halioxenophilus aromaticivorans</name>
    <dbReference type="NCBI Taxonomy" id="1306992"/>
    <lineage>
        <taxon>Bacteria</taxon>
        <taxon>Pseudomonadati</taxon>
        <taxon>Pseudomonadota</taxon>
        <taxon>Gammaproteobacteria</taxon>
        <taxon>Alteromonadales</taxon>
        <taxon>Alteromonadaceae</taxon>
        <taxon>Halioxenophilus</taxon>
    </lineage>
</organism>
<reference evidence="7" key="1">
    <citation type="journal article" date="2019" name="Int. J. Syst. Evol. Microbiol.">
        <title>The Global Catalogue of Microorganisms (GCM) 10K type strain sequencing project: providing services to taxonomists for standard genome sequencing and annotation.</title>
        <authorList>
            <consortium name="The Broad Institute Genomics Platform"/>
            <consortium name="The Broad Institute Genome Sequencing Center for Infectious Disease"/>
            <person name="Wu L."/>
            <person name="Ma J."/>
        </authorList>
    </citation>
    <scope>NUCLEOTIDE SEQUENCE [LARGE SCALE GENOMIC DNA]</scope>
    <source>
        <strain evidence="7">JCM 19134</strain>
    </source>
</reference>
<dbReference type="GO" id="GO:0003700">
    <property type="term" value="F:DNA-binding transcription factor activity"/>
    <property type="evidence" value="ECO:0007669"/>
    <property type="project" value="InterPro"/>
</dbReference>
<evidence type="ECO:0000256" key="3">
    <source>
        <dbReference type="ARBA" id="ARBA00023125"/>
    </source>
</evidence>
<dbReference type="PANTHER" id="PTHR30126">
    <property type="entry name" value="HTH-TYPE TRANSCRIPTIONAL REGULATOR"/>
    <property type="match status" value="1"/>
</dbReference>
<dbReference type="PANTHER" id="PTHR30126:SF22">
    <property type="entry name" value="HTH-TYPE TRANSCRIPTIONAL REGULATOR YHAJ-RELATED"/>
    <property type="match status" value="1"/>
</dbReference>
<dbReference type="Gene3D" id="1.10.10.10">
    <property type="entry name" value="Winged helix-like DNA-binding domain superfamily/Winged helix DNA-binding domain"/>
    <property type="match status" value="1"/>
</dbReference>
<name>A0AAV3UA16_9ALTE</name>